<evidence type="ECO:0000313" key="4">
    <source>
        <dbReference type="Proteomes" id="UP001154255"/>
    </source>
</evidence>
<accession>A0A9W4TMT6</accession>
<dbReference type="RefSeq" id="WP_271789050.1">
    <property type="nucleotide sequence ID" value="NZ_CAMXCM010000001.1"/>
</dbReference>
<keyword evidence="1" id="KW-0812">Transmembrane</keyword>
<dbReference type="Proteomes" id="UP001154255">
    <property type="component" value="Unassembled WGS sequence"/>
</dbReference>
<keyword evidence="5" id="KW-1185">Reference proteome</keyword>
<evidence type="ECO:0000313" key="3">
    <source>
        <dbReference type="EMBL" id="CAI3932498.1"/>
    </source>
</evidence>
<comment type="caution">
    <text evidence="2">The sequence shown here is derived from an EMBL/GenBank/DDBJ whole genome shotgun (WGS) entry which is preliminary data.</text>
</comment>
<name>A0A9W4TMT6_9PROT</name>
<dbReference type="EMBL" id="CAMXCS010000001">
    <property type="protein sequence ID" value="CAI3932498.1"/>
    <property type="molecule type" value="Genomic_DNA"/>
</dbReference>
<sequence length="262" mass="29774">MTEAQSTWRQTHPIGWRILLGFSIFITTIIVFFCALFIFLNTQFGKNYVLTQIEKRTHGQVQIENISSFFSRQLTIADVKLKDPNGGVWLNVKQVKMDWSPWESFRNSKIIINSLIIKELDLNSFPSKRAVIDLSKDKRKPINLTYMVDLRDLQIQQLLISKNISPIEMRLAIEGKVLIRDLSKMVDTETLKAVMKAKPKLHLLASKRLPDFKFNGKVSGNLMGEDGKSASTPLHFSVMFPPGADTNSKDKAEIYLDLGSGD</sequence>
<dbReference type="AlphaFoldDB" id="A0A9W4TMT6"/>
<dbReference type="Proteomes" id="UP001154259">
    <property type="component" value="Unassembled WGS sequence"/>
</dbReference>
<keyword evidence="1" id="KW-0472">Membrane</keyword>
<feature type="transmembrane region" description="Helical" evidence="1">
    <location>
        <begin position="18"/>
        <end position="40"/>
    </location>
</feature>
<evidence type="ECO:0000313" key="5">
    <source>
        <dbReference type="Proteomes" id="UP001154259"/>
    </source>
</evidence>
<evidence type="ECO:0000313" key="2">
    <source>
        <dbReference type="EMBL" id="CAI3928505.1"/>
    </source>
</evidence>
<dbReference type="EMBL" id="CAMXCM010000001">
    <property type="protein sequence ID" value="CAI3928505.1"/>
    <property type="molecule type" value="Genomic_DNA"/>
</dbReference>
<protein>
    <submittedName>
        <fullName evidence="2 3">Autotransporter translocation and assembly protein TamB (TamB)</fullName>
    </submittedName>
</protein>
<organism evidence="2 4">
    <name type="scientific">Commensalibacter communis</name>
    <dbReference type="NCBI Taxonomy" id="2972786"/>
    <lineage>
        <taxon>Bacteria</taxon>
        <taxon>Pseudomonadati</taxon>
        <taxon>Pseudomonadota</taxon>
        <taxon>Alphaproteobacteria</taxon>
        <taxon>Acetobacterales</taxon>
        <taxon>Acetobacteraceae</taxon>
    </lineage>
</organism>
<gene>
    <name evidence="3" type="ORF">R53529_LOCUS611</name>
    <name evidence="2" type="ORF">R53530_LOCUS490</name>
</gene>
<keyword evidence="1" id="KW-1133">Transmembrane helix</keyword>
<evidence type="ECO:0000256" key="1">
    <source>
        <dbReference type="SAM" id="Phobius"/>
    </source>
</evidence>
<proteinExistence type="predicted"/>
<reference evidence="2" key="1">
    <citation type="submission" date="2022-10" db="EMBL/GenBank/DDBJ databases">
        <authorList>
            <person name="Botero Cardona J."/>
        </authorList>
    </citation>
    <scope>NUCLEOTIDE SEQUENCE</scope>
    <source>
        <strain evidence="2">LMG 31819</strain>
        <strain evidence="3">R-53529</strain>
    </source>
</reference>